<dbReference type="InterPro" id="IPR053016">
    <property type="entry name" value="CTF18-RFC_complex"/>
</dbReference>
<keyword evidence="11" id="KW-1185">Reference proteome</keyword>
<evidence type="ECO:0000313" key="11">
    <source>
        <dbReference type="Proteomes" id="UP000736335"/>
    </source>
</evidence>
<evidence type="ECO:0000256" key="1">
    <source>
        <dbReference type="ARBA" id="ARBA00004123"/>
    </source>
</evidence>
<dbReference type="GO" id="GO:0005634">
    <property type="term" value="C:nucleus"/>
    <property type="evidence" value="ECO:0007669"/>
    <property type="project" value="UniProtKB-SubCell"/>
</dbReference>
<evidence type="ECO:0000256" key="8">
    <source>
        <dbReference type="ARBA" id="ARBA00043975"/>
    </source>
</evidence>
<keyword evidence="3" id="KW-0547">Nucleotide-binding</keyword>
<sequence>MCLHLICPGQAPSTLLSVLGSHFSDSQTLIGSAFTQSPDLPSSGGNAGLLIKATTFEGKPVFIRKKVQTDRGKKVITRSSLHRMGTAGKVTGLLDVPLHRLMDELAVSASDPTKSAQCSSESLSASSSKAHGELWVDRYRPQQYTDLVGDDRVHREVMAWVKEWDHCVFGKSKGRRKTTEDGQYLDEYRRPQEKLLLISGPPGLGKTTLAHIVAKQAGYKVFEINASDARSGSVVDERIRPSLESGAAIGSSKPVLVIVDEIDGATGAGDSSTGFIQKLIALTQDSSHKRQKNDKKERRPLLRPIICICNDLYASSLTKLRTYARIIRLTRTADIHIVKRLRDICERERLKADSRALTALVGIAQGDLRGCLNTLQFLKRREAEVTEDVVRKATHGMKEADASQISVLNDLFCPMQRKRARDLGMTGEEESRYVGRLARSIESTGAPDKVALGCFEHYPNLSKHDSTFSKYSKAVEWLGSYDLLSNGMRSEREYGLMNYLPYMIVPFYPLFQERGAQKVERPKMDWENYTKTKAHEEIYKSLSKCLRSACAREVGCFRHLLNEQILQLELSPYINRILSPPLRPINSQIIKPEERAVLNRLVDLMVALDLRFVQDKAEDGSLIYRLDPPVDVFVTYDGKRSSDIAISRYAVRQLVANEIDARASRRQADGALAGKPERKGLLGKRWAYFNLDMSDTLKNERIASRDQCLTLTAFQPPTDFFNRPIVVKSKPVSRTSLEKATSPILVVSYKFNEGNSSAVRKPVKVSSFF</sequence>
<dbReference type="PANTHER" id="PTHR46765:SF1">
    <property type="entry name" value="P-LOOP CONTAINING NUCLEOSIDE TRIPHOSPHATE HYDROLASES SUPERFAMILY PROTEIN"/>
    <property type="match status" value="1"/>
</dbReference>
<reference evidence="10" key="1">
    <citation type="journal article" date="2020" name="Nat. Commun.">
        <title>Large-scale genome sequencing of mycorrhizal fungi provides insights into the early evolution of symbiotic traits.</title>
        <authorList>
            <person name="Miyauchi S."/>
            <person name="Kiss E."/>
            <person name="Kuo A."/>
            <person name="Drula E."/>
            <person name="Kohler A."/>
            <person name="Sanchez-Garcia M."/>
            <person name="Morin E."/>
            <person name="Andreopoulos B."/>
            <person name="Barry K.W."/>
            <person name="Bonito G."/>
            <person name="Buee M."/>
            <person name="Carver A."/>
            <person name="Chen C."/>
            <person name="Cichocki N."/>
            <person name="Clum A."/>
            <person name="Culley D."/>
            <person name="Crous P.W."/>
            <person name="Fauchery L."/>
            <person name="Girlanda M."/>
            <person name="Hayes R.D."/>
            <person name="Keri Z."/>
            <person name="LaButti K."/>
            <person name="Lipzen A."/>
            <person name="Lombard V."/>
            <person name="Magnuson J."/>
            <person name="Maillard F."/>
            <person name="Murat C."/>
            <person name="Nolan M."/>
            <person name="Ohm R.A."/>
            <person name="Pangilinan J."/>
            <person name="Pereira M.F."/>
            <person name="Perotto S."/>
            <person name="Peter M."/>
            <person name="Pfister S."/>
            <person name="Riley R."/>
            <person name="Sitrit Y."/>
            <person name="Stielow J.B."/>
            <person name="Szollosi G."/>
            <person name="Zifcakova L."/>
            <person name="Stursova M."/>
            <person name="Spatafora J.W."/>
            <person name="Tedersoo L."/>
            <person name="Vaario L.M."/>
            <person name="Yamada A."/>
            <person name="Yan M."/>
            <person name="Wang P."/>
            <person name="Xu J."/>
            <person name="Bruns T."/>
            <person name="Baldrian P."/>
            <person name="Vilgalys R."/>
            <person name="Dunand C."/>
            <person name="Henrissat B."/>
            <person name="Grigoriev I.V."/>
            <person name="Hibbett D."/>
            <person name="Nagy L.G."/>
            <person name="Martin F.M."/>
        </authorList>
    </citation>
    <scope>NUCLEOTIDE SEQUENCE</scope>
    <source>
        <strain evidence="10">UH-Tt-Lm1</strain>
    </source>
</reference>
<comment type="caution">
    <text evidence="10">The sequence shown here is derived from an EMBL/GenBank/DDBJ whole genome shotgun (WGS) entry which is preliminary data.</text>
</comment>
<dbReference type="CDD" id="cd00009">
    <property type="entry name" value="AAA"/>
    <property type="match status" value="1"/>
</dbReference>
<dbReference type="InterPro" id="IPR003959">
    <property type="entry name" value="ATPase_AAA_core"/>
</dbReference>
<keyword evidence="4" id="KW-0067">ATP-binding</keyword>
<dbReference type="Proteomes" id="UP000736335">
    <property type="component" value="Unassembled WGS sequence"/>
</dbReference>
<dbReference type="GO" id="GO:0005524">
    <property type="term" value="F:ATP binding"/>
    <property type="evidence" value="ECO:0007669"/>
    <property type="project" value="UniProtKB-KW"/>
</dbReference>
<evidence type="ECO:0000259" key="9">
    <source>
        <dbReference type="SMART" id="SM00382"/>
    </source>
</evidence>
<dbReference type="SUPFAM" id="SSF52540">
    <property type="entry name" value="P-loop containing nucleoside triphosphate hydrolases"/>
    <property type="match status" value="1"/>
</dbReference>
<dbReference type="EMBL" id="WIUZ02000001">
    <property type="protein sequence ID" value="KAF9792105.1"/>
    <property type="molecule type" value="Genomic_DNA"/>
</dbReference>
<feature type="domain" description="AAA+ ATPase" evidence="9">
    <location>
        <begin position="192"/>
        <end position="332"/>
    </location>
</feature>
<dbReference type="OrthoDB" id="2195431at2759"/>
<dbReference type="GO" id="GO:0003677">
    <property type="term" value="F:DNA binding"/>
    <property type="evidence" value="ECO:0007669"/>
    <property type="project" value="UniProtKB-KW"/>
</dbReference>
<comment type="similarity">
    <text evidence="8">Belongs to the activator 1 small subunits family. CTF18 subfamily.</text>
</comment>
<dbReference type="GO" id="GO:0006260">
    <property type="term" value="P:DNA replication"/>
    <property type="evidence" value="ECO:0007669"/>
    <property type="project" value="UniProtKB-KW"/>
</dbReference>
<dbReference type="AlphaFoldDB" id="A0A9P6LB80"/>
<evidence type="ECO:0000256" key="3">
    <source>
        <dbReference type="ARBA" id="ARBA00022741"/>
    </source>
</evidence>
<dbReference type="Pfam" id="PF00004">
    <property type="entry name" value="AAA"/>
    <property type="match status" value="1"/>
</dbReference>
<evidence type="ECO:0000256" key="4">
    <source>
        <dbReference type="ARBA" id="ARBA00022840"/>
    </source>
</evidence>
<dbReference type="SMART" id="SM00382">
    <property type="entry name" value="AAA"/>
    <property type="match status" value="1"/>
</dbReference>
<protein>
    <submittedName>
        <fullName evidence="10">P-loop containing nucleoside triphosphate hydrolase protein</fullName>
    </submittedName>
</protein>
<name>A0A9P6LB80_9AGAM</name>
<dbReference type="Gene3D" id="1.10.8.60">
    <property type="match status" value="1"/>
</dbReference>
<keyword evidence="2" id="KW-0235">DNA replication</keyword>
<keyword evidence="6" id="KW-0539">Nucleus</keyword>
<dbReference type="CDD" id="cd18140">
    <property type="entry name" value="HLD_clamp_RFC"/>
    <property type="match status" value="1"/>
</dbReference>
<evidence type="ECO:0000256" key="2">
    <source>
        <dbReference type="ARBA" id="ARBA00022705"/>
    </source>
</evidence>
<reference evidence="10" key="2">
    <citation type="submission" date="2020-11" db="EMBL/GenBank/DDBJ databases">
        <authorList>
            <consortium name="DOE Joint Genome Institute"/>
            <person name="Kuo A."/>
            <person name="Miyauchi S."/>
            <person name="Kiss E."/>
            <person name="Drula E."/>
            <person name="Kohler A."/>
            <person name="Sanchez-Garcia M."/>
            <person name="Andreopoulos B."/>
            <person name="Barry K.W."/>
            <person name="Bonito G."/>
            <person name="Buee M."/>
            <person name="Carver A."/>
            <person name="Chen C."/>
            <person name="Cichocki N."/>
            <person name="Clum A."/>
            <person name="Culley D."/>
            <person name="Crous P.W."/>
            <person name="Fauchery L."/>
            <person name="Girlanda M."/>
            <person name="Hayes R."/>
            <person name="Keri Z."/>
            <person name="Labutti K."/>
            <person name="Lipzen A."/>
            <person name="Lombard V."/>
            <person name="Magnuson J."/>
            <person name="Maillard F."/>
            <person name="Morin E."/>
            <person name="Murat C."/>
            <person name="Nolan M."/>
            <person name="Ohm R."/>
            <person name="Pangilinan J."/>
            <person name="Pereira M."/>
            <person name="Perotto S."/>
            <person name="Peter M."/>
            <person name="Riley R."/>
            <person name="Sitrit Y."/>
            <person name="Stielow B."/>
            <person name="Szollosi G."/>
            <person name="Zifcakova L."/>
            <person name="Stursova M."/>
            <person name="Spatafora J.W."/>
            <person name="Tedersoo L."/>
            <person name="Vaario L.-M."/>
            <person name="Yamada A."/>
            <person name="Yan M."/>
            <person name="Wang P."/>
            <person name="Xu J."/>
            <person name="Bruns T."/>
            <person name="Baldrian P."/>
            <person name="Vilgalys R."/>
            <person name="Henrissat B."/>
            <person name="Grigoriev I.V."/>
            <person name="Hibbett D."/>
            <person name="Nagy L.G."/>
            <person name="Martin F.M."/>
        </authorList>
    </citation>
    <scope>NUCLEOTIDE SEQUENCE</scope>
    <source>
        <strain evidence="10">UH-Tt-Lm1</strain>
    </source>
</reference>
<keyword evidence="7" id="KW-0131">Cell cycle</keyword>
<dbReference type="InterPro" id="IPR047854">
    <property type="entry name" value="RFC_lid"/>
</dbReference>
<comment type="subcellular location">
    <subcellularLocation>
        <location evidence="1">Nucleus</location>
    </subcellularLocation>
</comment>
<keyword evidence="5" id="KW-0238">DNA-binding</keyword>
<proteinExistence type="inferred from homology"/>
<dbReference type="GO" id="GO:0016887">
    <property type="term" value="F:ATP hydrolysis activity"/>
    <property type="evidence" value="ECO:0007669"/>
    <property type="project" value="InterPro"/>
</dbReference>
<evidence type="ECO:0000313" key="10">
    <source>
        <dbReference type="EMBL" id="KAF9792105.1"/>
    </source>
</evidence>
<evidence type="ECO:0000256" key="6">
    <source>
        <dbReference type="ARBA" id="ARBA00023242"/>
    </source>
</evidence>
<keyword evidence="10" id="KW-0378">Hydrolase</keyword>
<dbReference type="Gene3D" id="3.40.50.300">
    <property type="entry name" value="P-loop containing nucleotide triphosphate hydrolases"/>
    <property type="match status" value="1"/>
</dbReference>
<gene>
    <name evidence="10" type="ORF">BJ322DRAFT_996743</name>
</gene>
<evidence type="ECO:0000256" key="5">
    <source>
        <dbReference type="ARBA" id="ARBA00023125"/>
    </source>
</evidence>
<organism evidence="10 11">
    <name type="scientific">Thelephora terrestris</name>
    <dbReference type="NCBI Taxonomy" id="56493"/>
    <lineage>
        <taxon>Eukaryota</taxon>
        <taxon>Fungi</taxon>
        <taxon>Dikarya</taxon>
        <taxon>Basidiomycota</taxon>
        <taxon>Agaricomycotina</taxon>
        <taxon>Agaricomycetes</taxon>
        <taxon>Thelephorales</taxon>
        <taxon>Thelephoraceae</taxon>
        <taxon>Thelephora</taxon>
    </lineage>
</organism>
<accession>A0A9P6LB80</accession>
<dbReference type="PANTHER" id="PTHR46765">
    <property type="entry name" value="P-LOOP CONTAINING NUCLEOSIDE TRIPHOSPHATE HYDROLASES SUPERFAMILY PROTEIN"/>
    <property type="match status" value="1"/>
</dbReference>
<evidence type="ECO:0000256" key="7">
    <source>
        <dbReference type="ARBA" id="ARBA00023306"/>
    </source>
</evidence>
<dbReference type="InterPro" id="IPR027417">
    <property type="entry name" value="P-loop_NTPase"/>
</dbReference>
<dbReference type="InterPro" id="IPR003593">
    <property type="entry name" value="AAA+_ATPase"/>
</dbReference>